<dbReference type="Proteomes" id="UP000185911">
    <property type="component" value="Unassembled WGS sequence"/>
</dbReference>
<sequence length="54" mass="6677">MTPSIRSDFDMLRPYEERLWRLGAVDEQYLHACLRYMEREFMTNTSLTNRSCRW</sequence>
<evidence type="ECO:0000313" key="2">
    <source>
        <dbReference type="Proteomes" id="UP000185911"/>
    </source>
</evidence>
<name>A0A1Q8YHQ9_9BURK</name>
<accession>A0A1Q8YHQ9</accession>
<dbReference type="AlphaFoldDB" id="A0A1Q8YHQ9"/>
<protein>
    <submittedName>
        <fullName evidence="1">Uncharacterized protein</fullName>
    </submittedName>
</protein>
<dbReference type="RefSeq" id="WP_156876188.1">
    <property type="nucleotide sequence ID" value="NZ_MSYM01000008.1"/>
</dbReference>
<organism evidence="1 2">
    <name type="scientific">Rhodoferax antarcticus ANT.BR</name>
    <dbReference type="NCBI Taxonomy" id="1111071"/>
    <lineage>
        <taxon>Bacteria</taxon>
        <taxon>Pseudomonadati</taxon>
        <taxon>Pseudomonadota</taxon>
        <taxon>Betaproteobacteria</taxon>
        <taxon>Burkholderiales</taxon>
        <taxon>Comamonadaceae</taxon>
        <taxon>Rhodoferax</taxon>
    </lineage>
</organism>
<proteinExistence type="predicted"/>
<keyword evidence="2" id="KW-1185">Reference proteome</keyword>
<evidence type="ECO:0000313" key="1">
    <source>
        <dbReference type="EMBL" id="OLP07535.1"/>
    </source>
</evidence>
<reference evidence="1 2" key="1">
    <citation type="submission" date="2017-01" db="EMBL/GenBank/DDBJ databases">
        <title>Genome sequence of Rhodoferax antarcticus ANT.BR, a psychrophilic purple nonsulfur bacterium from an Antarctic microbial mat.</title>
        <authorList>
            <person name="Baker J."/>
            <person name="Riester C."/>
            <person name="Skinner B."/>
            <person name="Newell A."/>
            <person name="Swingley W."/>
            <person name="Madigan M."/>
            <person name="Jung D."/>
            <person name="Asao M."/>
            <person name="Chen M."/>
            <person name="Loughlin P."/>
            <person name="Pan H."/>
            <person name="Lin S."/>
            <person name="Li N."/>
            <person name="Shaw J."/>
            <person name="Prado M."/>
            <person name="Sherman C."/>
            <person name="Li X."/>
            <person name="Tang J."/>
            <person name="Blankenship R."/>
            <person name="Zhao T."/>
            <person name="Touchman J."/>
            <person name="Sattley M."/>
        </authorList>
    </citation>
    <scope>NUCLEOTIDE SEQUENCE [LARGE SCALE GENOMIC DNA]</scope>
    <source>
        <strain evidence="1 2">ANT.BR</strain>
    </source>
</reference>
<comment type="caution">
    <text evidence="1">The sequence shown here is derived from an EMBL/GenBank/DDBJ whole genome shotgun (WGS) entry which is preliminary data.</text>
</comment>
<gene>
    <name evidence="1" type="ORF">BLL52_1365</name>
</gene>
<dbReference type="EMBL" id="MSYM01000008">
    <property type="protein sequence ID" value="OLP07535.1"/>
    <property type="molecule type" value="Genomic_DNA"/>
</dbReference>